<dbReference type="InterPro" id="IPR029062">
    <property type="entry name" value="Class_I_gatase-like"/>
</dbReference>
<keyword evidence="3" id="KW-1185">Reference proteome</keyword>
<name>A0ABY9H098_9PSED</name>
<dbReference type="Gene3D" id="3.40.50.880">
    <property type="match status" value="1"/>
</dbReference>
<evidence type="ECO:0000259" key="1">
    <source>
        <dbReference type="Pfam" id="PF01965"/>
    </source>
</evidence>
<dbReference type="InterPro" id="IPR052158">
    <property type="entry name" value="INH-QAR"/>
</dbReference>
<dbReference type="Proteomes" id="UP001230768">
    <property type="component" value="Chromosome"/>
</dbReference>
<dbReference type="Pfam" id="PF01965">
    <property type="entry name" value="DJ-1_PfpI"/>
    <property type="match status" value="1"/>
</dbReference>
<feature type="domain" description="DJ-1/PfpI" evidence="1">
    <location>
        <begin position="3"/>
        <end position="166"/>
    </location>
</feature>
<gene>
    <name evidence="2" type="ORF">PSH88_11915</name>
</gene>
<protein>
    <submittedName>
        <fullName evidence="2">DJ-1/PfpI family protein</fullName>
    </submittedName>
</protein>
<evidence type="ECO:0000313" key="2">
    <source>
        <dbReference type="EMBL" id="WLI20695.1"/>
    </source>
</evidence>
<organism evidence="2 3">
    <name type="scientific">Pseudomonas wuhanensis</name>
    <dbReference type="NCBI Taxonomy" id="2954098"/>
    <lineage>
        <taxon>Bacteria</taxon>
        <taxon>Pseudomonadati</taxon>
        <taxon>Pseudomonadota</taxon>
        <taxon>Gammaproteobacteria</taxon>
        <taxon>Pseudomonadales</taxon>
        <taxon>Pseudomonadaceae</taxon>
        <taxon>Pseudomonas</taxon>
    </lineage>
</organism>
<reference evidence="2 3" key="1">
    <citation type="submission" date="2023-02" db="EMBL/GenBank/DDBJ databases">
        <title>Evolution of Hrp T3SS in non-pathogenic Pseudomonas fluorescens.</title>
        <authorList>
            <person name="Liao K."/>
            <person name="Wei H."/>
            <person name="Gu Y."/>
        </authorList>
    </citation>
    <scope>NUCLEOTIDE SEQUENCE [LARGE SCALE GENOMIC DNA]</scope>
    <source>
        <strain evidence="2 3">FP607</strain>
    </source>
</reference>
<dbReference type="EMBL" id="CP117430">
    <property type="protein sequence ID" value="WLI20695.1"/>
    <property type="molecule type" value="Genomic_DNA"/>
</dbReference>
<dbReference type="RefSeq" id="WP_305426361.1">
    <property type="nucleotide sequence ID" value="NZ_CP117430.1"/>
</dbReference>
<accession>A0ABY9H098</accession>
<dbReference type="InterPro" id="IPR002818">
    <property type="entry name" value="DJ-1/PfpI"/>
</dbReference>
<evidence type="ECO:0000313" key="3">
    <source>
        <dbReference type="Proteomes" id="UP001230768"/>
    </source>
</evidence>
<dbReference type="PANTHER" id="PTHR43130:SF3">
    <property type="entry name" value="HTH-TYPE TRANSCRIPTIONAL REGULATOR RV1931C"/>
    <property type="match status" value="1"/>
</dbReference>
<dbReference type="PANTHER" id="PTHR43130">
    <property type="entry name" value="ARAC-FAMILY TRANSCRIPTIONAL REGULATOR"/>
    <property type="match status" value="1"/>
</dbReference>
<sequence length="211" mass="21977">MARVGLILAPGFADWEYAFIAGTASPFYGIDVRFFAATTGQFRSQGGLAVTVDSSLQQCLDWKPDVVVVIGGMIWEHADAPDIRDFLQASRSSGATIAGICGGTLALARAGLLDTVPHTSNSADFIQQNAVGYEGATLYRSSQVAVVADRIITAPGPAPVSFTCAVFEAAGLSSESVSQFRSLLAAEHISVSRAEELSGSNLTTESPRGGS</sequence>
<proteinExistence type="predicted"/>
<dbReference type="SUPFAM" id="SSF52317">
    <property type="entry name" value="Class I glutamine amidotransferase-like"/>
    <property type="match status" value="1"/>
</dbReference>